<name>A0A6J4LR09_9ACTN</name>
<dbReference type="Gene3D" id="3.90.50.10">
    <property type="entry name" value="Photosynthetic Reaction Center, subunit H, domain 2"/>
    <property type="match status" value="1"/>
</dbReference>
<dbReference type="AlphaFoldDB" id="A0A6J4LR09"/>
<feature type="domain" description="DUF2382" evidence="3">
    <location>
        <begin position="160"/>
        <end position="269"/>
    </location>
</feature>
<dbReference type="InterPro" id="IPR019060">
    <property type="entry name" value="DUF2382"/>
</dbReference>
<feature type="compositionally biased region" description="Low complexity" evidence="1">
    <location>
        <begin position="127"/>
        <end position="136"/>
    </location>
</feature>
<feature type="compositionally biased region" description="Basic and acidic residues" evidence="1">
    <location>
        <begin position="117"/>
        <end position="126"/>
    </location>
</feature>
<evidence type="ECO:0000259" key="2">
    <source>
        <dbReference type="Pfam" id="PF05239"/>
    </source>
</evidence>
<dbReference type="PANTHER" id="PTHR38463:SF1">
    <property type="entry name" value="STRESS RESPONSE PROTEIN YSNF"/>
    <property type="match status" value="1"/>
</dbReference>
<dbReference type="GO" id="GO:0019684">
    <property type="term" value="P:photosynthesis, light reaction"/>
    <property type="evidence" value="ECO:0007669"/>
    <property type="project" value="InterPro"/>
</dbReference>
<protein>
    <recommendedName>
        <fullName evidence="5">DUF2382 domain-containing protein</fullName>
    </recommendedName>
</protein>
<proteinExistence type="predicted"/>
<dbReference type="EMBL" id="CADCUH010000071">
    <property type="protein sequence ID" value="CAA9335696.1"/>
    <property type="molecule type" value="Genomic_DNA"/>
</dbReference>
<dbReference type="InterPro" id="IPR027275">
    <property type="entry name" value="PRC-brl_dom"/>
</dbReference>
<dbReference type="PANTHER" id="PTHR38463">
    <property type="entry name" value="STRESS RESPONSE PROTEIN YSNF"/>
    <property type="match status" value="1"/>
</dbReference>
<feature type="compositionally biased region" description="Basic and acidic residues" evidence="1">
    <location>
        <begin position="260"/>
        <end position="276"/>
    </location>
</feature>
<gene>
    <name evidence="4" type="ORF">AVDCRST_MAG36-1165</name>
</gene>
<dbReference type="InterPro" id="IPR011033">
    <property type="entry name" value="PRC_barrel-like_sf"/>
</dbReference>
<evidence type="ECO:0008006" key="5">
    <source>
        <dbReference type="Google" id="ProtNLM"/>
    </source>
</evidence>
<reference evidence="4" key="1">
    <citation type="submission" date="2020-02" db="EMBL/GenBank/DDBJ databases">
        <authorList>
            <person name="Meier V. D."/>
        </authorList>
    </citation>
    <scope>NUCLEOTIDE SEQUENCE</scope>
    <source>
        <strain evidence="4">AVDCRST_MAG36</strain>
    </source>
</reference>
<evidence type="ECO:0000256" key="1">
    <source>
        <dbReference type="SAM" id="MobiDB-lite"/>
    </source>
</evidence>
<evidence type="ECO:0000313" key="4">
    <source>
        <dbReference type="EMBL" id="CAA9335696.1"/>
    </source>
</evidence>
<dbReference type="GO" id="GO:0030077">
    <property type="term" value="C:plasma membrane light-harvesting complex"/>
    <property type="evidence" value="ECO:0007669"/>
    <property type="project" value="InterPro"/>
</dbReference>
<dbReference type="NCBIfam" id="TIGR02271">
    <property type="entry name" value="YsnF/AvaK domain"/>
    <property type="match status" value="1"/>
</dbReference>
<dbReference type="InterPro" id="IPR052967">
    <property type="entry name" value="Stress_Response_Assoc"/>
</dbReference>
<dbReference type="SUPFAM" id="SSF50346">
    <property type="entry name" value="PRC-barrel domain"/>
    <property type="match status" value="1"/>
</dbReference>
<sequence>MIDTEHIDRIEGSTAYDAAGEKVGRVGQLYLDDQSGAPTWITVATGLFGTAETFVPLEGASFDGQDLRLAYSKDTVKEAPRFDTDEHLDQAEEAELHRYYGVGGVGGEQLPGTTDTAHTDTAHTDTTHTGTTGTSTTGLAGTHVGAAHSDATDDEASVILSEEQLRVSTEERVGGRARLRRYVVTENETITVPVRREKLVIERVADETLTEPITGPDGQSEVIEEFTLREERVVVGKETVAVEQVSVGKQEVVEEQEVTEQVRRERADVDVDRSTP</sequence>
<dbReference type="InterPro" id="IPR014747">
    <property type="entry name" value="Bac_photo_RC_H_C"/>
</dbReference>
<feature type="region of interest" description="Disordered" evidence="1">
    <location>
        <begin position="108"/>
        <end position="136"/>
    </location>
</feature>
<accession>A0A6J4LR09</accession>
<organism evidence="4">
    <name type="scientific">uncultured Nocardioidaceae bacterium</name>
    <dbReference type="NCBI Taxonomy" id="253824"/>
    <lineage>
        <taxon>Bacteria</taxon>
        <taxon>Bacillati</taxon>
        <taxon>Actinomycetota</taxon>
        <taxon>Actinomycetes</taxon>
        <taxon>Propionibacteriales</taxon>
        <taxon>Nocardioidaceae</taxon>
        <taxon>environmental samples</taxon>
    </lineage>
</organism>
<evidence type="ECO:0000259" key="3">
    <source>
        <dbReference type="Pfam" id="PF09557"/>
    </source>
</evidence>
<feature type="region of interest" description="Disordered" evidence="1">
    <location>
        <begin position="256"/>
        <end position="276"/>
    </location>
</feature>
<dbReference type="Pfam" id="PF05239">
    <property type="entry name" value="PRC"/>
    <property type="match status" value="1"/>
</dbReference>
<dbReference type="Pfam" id="PF09557">
    <property type="entry name" value="DUF2382"/>
    <property type="match status" value="1"/>
</dbReference>
<feature type="domain" description="PRC-barrel" evidence="2">
    <location>
        <begin position="5"/>
        <end position="65"/>
    </location>
</feature>